<protein>
    <submittedName>
        <fullName evidence="2">Uncharacterized protein</fullName>
    </submittedName>
</protein>
<evidence type="ECO:0000256" key="1">
    <source>
        <dbReference type="SAM" id="MobiDB-lite"/>
    </source>
</evidence>
<name>A0A212F5P6_DANPL</name>
<dbReference type="EMBL" id="AGBW02010153">
    <property type="protein sequence ID" value="OWR49060.1"/>
    <property type="molecule type" value="Genomic_DNA"/>
</dbReference>
<dbReference type="InParanoid" id="A0A212F5P6"/>
<dbReference type="KEGG" id="dpl:KGM_202929A"/>
<feature type="region of interest" description="Disordered" evidence="1">
    <location>
        <begin position="1"/>
        <end position="52"/>
    </location>
</feature>
<reference evidence="2 3" key="1">
    <citation type="journal article" date="2011" name="Cell">
        <title>The monarch butterfly genome yields insights into long-distance migration.</title>
        <authorList>
            <person name="Zhan S."/>
            <person name="Merlin C."/>
            <person name="Boore J.L."/>
            <person name="Reppert S.M."/>
        </authorList>
    </citation>
    <scope>NUCLEOTIDE SEQUENCE [LARGE SCALE GENOMIC DNA]</scope>
    <source>
        <strain evidence="2">F-2</strain>
    </source>
</reference>
<gene>
    <name evidence="2" type="ORF">KGM_202929A</name>
</gene>
<evidence type="ECO:0000313" key="3">
    <source>
        <dbReference type="Proteomes" id="UP000007151"/>
    </source>
</evidence>
<accession>A0A212F5P6</accession>
<dbReference type="Proteomes" id="UP000007151">
    <property type="component" value="Unassembled WGS sequence"/>
</dbReference>
<feature type="compositionally biased region" description="Polar residues" evidence="1">
    <location>
        <begin position="43"/>
        <end position="52"/>
    </location>
</feature>
<feature type="non-terminal residue" evidence="2">
    <location>
        <position position="52"/>
    </location>
</feature>
<dbReference type="AlphaFoldDB" id="A0A212F5P6"/>
<comment type="caution">
    <text evidence="2">The sequence shown here is derived from an EMBL/GenBank/DDBJ whole genome shotgun (WGS) entry which is preliminary data.</text>
</comment>
<proteinExistence type="predicted"/>
<sequence length="52" mass="5928">MAEKVKKKPSFFSLKRFNSQKSIDEPVTPTQPSPPALKPAQRRMSNTDTKPR</sequence>
<evidence type="ECO:0000313" key="2">
    <source>
        <dbReference type="EMBL" id="OWR49060.1"/>
    </source>
</evidence>
<organism evidence="2 3">
    <name type="scientific">Danaus plexippus plexippus</name>
    <dbReference type="NCBI Taxonomy" id="278856"/>
    <lineage>
        <taxon>Eukaryota</taxon>
        <taxon>Metazoa</taxon>
        <taxon>Ecdysozoa</taxon>
        <taxon>Arthropoda</taxon>
        <taxon>Hexapoda</taxon>
        <taxon>Insecta</taxon>
        <taxon>Pterygota</taxon>
        <taxon>Neoptera</taxon>
        <taxon>Endopterygota</taxon>
        <taxon>Lepidoptera</taxon>
        <taxon>Glossata</taxon>
        <taxon>Ditrysia</taxon>
        <taxon>Papilionoidea</taxon>
        <taxon>Nymphalidae</taxon>
        <taxon>Danainae</taxon>
        <taxon>Danaini</taxon>
        <taxon>Danaina</taxon>
        <taxon>Danaus</taxon>
        <taxon>Danaus</taxon>
    </lineage>
</organism>
<dbReference type="eggNOG" id="KOG2177">
    <property type="taxonomic scope" value="Eukaryota"/>
</dbReference>
<keyword evidence="3" id="KW-1185">Reference proteome</keyword>